<evidence type="ECO:0000313" key="2">
    <source>
        <dbReference type="Proteomes" id="UP000198211"/>
    </source>
</evidence>
<name>A0A225V542_9STRA</name>
<accession>A0A225V542</accession>
<dbReference type="Proteomes" id="UP000198211">
    <property type="component" value="Unassembled WGS sequence"/>
</dbReference>
<reference evidence="2" key="1">
    <citation type="submission" date="2017-03" db="EMBL/GenBank/DDBJ databases">
        <title>Phytopthora megakarya and P. palmivora, two closely related causual agents of cacao black pod achieved similar genome size and gene model numbers by different mechanisms.</title>
        <authorList>
            <person name="Ali S."/>
            <person name="Shao J."/>
            <person name="Larry D.J."/>
            <person name="Kronmiller B."/>
            <person name="Shen D."/>
            <person name="Strem M.D."/>
            <person name="Melnick R.L."/>
            <person name="Guiltinan M.J."/>
            <person name="Tyler B.M."/>
            <person name="Meinhardt L.W."/>
            <person name="Bailey B.A."/>
        </authorList>
    </citation>
    <scope>NUCLEOTIDE SEQUENCE [LARGE SCALE GENOMIC DNA]</scope>
    <source>
        <strain evidence="2">zdho120</strain>
    </source>
</reference>
<organism evidence="1 2">
    <name type="scientific">Phytophthora megakarya</name>
    <dbReference type="NCBI Taxonomy" id="4795"/>
    <lineage>
        <taxon>Eukaryota</taxon>
        <taxon>Sar</taxon>
        <taxon>Stramenopiles</taxon>
        <taxon>Oomycota</taxon>
        <taxon>Peronosporomycetes</taxon>
        <taxon>Peronosporales</taxon>
        <taxon>Peronosporaceae</taxon>
        <taxon>Phytophthora</taxon>
    </lineage>
</organism>
<gene>
    <name evidence="1" type="ORF">PHMEG_00027653</name>
</gene>
<keyword evidence="2" id="KW-1185">Reference proteome</keyword>
<protein>
    <submittedName>
        <fullName evidence="1">ABC transporter</fullName>
    </submittedName>
</protein>
<proteinExistence type="predicted"/>
<sequence>MNSLRVANLLRRLIPLKLKTFWTKLVCTHGWNRKSCVKGIQCNADITAAVAWNDTEGALMVRMTDYDVLHNHAVSKATCQNHVSNCQVQDPTVLAFMNELQICRRTAANASDCACFSSSCAARYRFRYD</sequence>
<evidence type="ECO:0000313" key="1">
    <source>
        <dbReference type="EMBL" id="OWZ01036.1"/>
    </source>
</evidence>
<dbReference type="OrthoDB" id="95705at2759"/>
<comment type="caution">
    <text evidence="1">The sequence shown here is derived from an EMBL/GenBank/DDBJ whole genome shotgun (WGS) entry which is preliminary data.</text>
</comment>
<dbReference type="EMBL" id="NBNE01007151">
    <property type="protein sequence ID" value="OWZ01036.1"/>
    <property type="molecule type" value="Genomic_DNA"/>
</dbReference>
<dbReference type="AlphaFoldDB" id="A0A225V542"/>